<dbReference type="Pfam" id="PF01826">
    <property type="entry name" value="TIL"/>
    <property type="match status" value="2"/>
</dbReference>
<keyword evidence="2" id="KW-0732">Signal</keyword>
<accession>A0A9P1IXS6</accession>
<dbReference type="SUPFAM" id="SSF57567">
    <property type="entry name" value="Serine protease inhibitors"/>
    <property type="match status" value="2"/>
</dbReference>
<dbReference type="InterPro" id="IPR002919">
    <property type="entry name" value="TIL_dom"/>
</dbReference>
<evidence type="ECO:0000313" key="5">
    <source>
        <dbReference type="Proteomes" id="UP001152747"/>
    </source>
</evidence>
<dbReference type="GO" id="GO:0004867">
    <property type="term" value="F:serine-type endopeptidase inhibitor activity"/>
    <property type="evidence" value="ECO:0007669"/>
    <property type="project" value="UniProtKB-KW"/>
</dbReference>
<reference evidence="4" key="1">
    <citation type="submission" date="2022-11" db="EMBL/GenBank/DDBJ databases">
        <authorList>
            <person name="Kikuchi T."/>
        </authorList>
    </citation>
    <scope>NUCLEOTIDE SEQUENCE</scope>
    <source>
        <strain evidence="4">PS1010</strain>
    </source>
</reference>
<dbReference type="AlphaFoldDB" id="A0A9P1IXS6"/>
<evidence type="ECO:0000313" key="4">
    <source>
        <dbReference type="EMBL" id="CAI5453045.1"/>
    </source>
</evidence>
<gene>
    <name evidence="4" type="ORF">CAMP_LOCUS15682</name>
</gene>
<dbReference type="OrthoDB" id="6236007at2759"/>
<sequence>MCPKTSLLIFLGYLALCQAQMYTIESVEDASLICAANETFSDCYNPCTEATCSKMDSDDSCSMMCMQGCMCEQGFMRNDQGDCVLTKDCGGVGQLVAKSSPVRCNCPSGYVCVIQSGKSTCVKPITLTCRNVVCRSGTCAMVRPVGCNRSNCAAQTTCVQSNPCNRTRCPARKECVLKRVTCRNSQKCNSIVAECVAKKGGKQSPMKMTKCPMNEKMVACKNACAEEVCNQKGKYMCTEECPGSGCVCIEGFYRHPNGMCVNQQVCDAMKMN</sequence>
<feature type="signal peptide" evidence="2">
    <location>
        <begin position="1"/>
        <end position="19"/>
    </location>
</feature>
<dbReference type="CDD" id="cd19941">
    <property type="entry name" value="TIL"/>
    <property type="match status" value="2"/>
</dbReference>
<comment type="caution">
    <text evidence="4">The sequence shown here is derived from an EMBL/GenBank/DDBJ whole genome shotgun (WGS) entry which is preliminary data.</text>
</comment>
<dbReference type="Proteomes" id="UP001152747">
    <property type="component" value="Unassembled WGS sequence"/>
</dbReference>
<feature type="chain" id="PRO_5040508452" description="TIL domain-containing protein" evidence="2">
    <location>
        <begin position="20"/>
        <end position="272"/>
    </location>
</feature>
<organism evidence="4 5">
    <name type="scientific">Caenorhabditis angaria</name>
    <dbReference type="NCBI Taxonomy" id="860376"/>
    <lineage>
        <taxon>Eukaryota</taxon>
        <taxon>Metazoa</taxon>
        <taxon>Ecdysozoa</taxon>
        <taxon>Nematoda</taxon>
        <taxon>Chromadorea</taxon>
        <taxon>Rhabditida</taxon>
        <taxon>Rhabditina</taxon>
        <taxon>Rhabditomorpha</taxon>
        <taxon>Rhabditoidea</taxon>
        <taxon>Rhabditidae</taxon>
        <taxon>Peloderinae</taxon>
        <taxon>Caenorhabditis</taxon>
    </lineage>
</organism>
<evidence type="ECO:0000256" key="1">
    <source>
        <dbReference type="ARBA" id="ARBA00022900"/>
    </source>
</evidence>
<dbReference type="Gene3D" id="2.10.25.10">
    <property type="entry name" value="Laminin"/>
    <property type="match status" value="2"/>
</dbReference>
<dbReference type="InterPro" id="IPR036084">
    <property type="entry name" value="Ser_inhib-like_sf"/>
</dbReference>
<name>A0A9P1IXS6_9PELO</name>
<evidence type="ECO:0000256" key="2">
    <source>
        <dbReference type="SAM" id="SignalP"/>
    </source>
</evidence>
<keyword evidence="1" id="KW-0722">Serine protease inhibitor</keyword>
<proteinExistence type="predicted"/>
<feature type="domain" description="TIL" evidence="3">
    <location>
        <begin position="211"/>
        <end position="266"/>
    </location>
</feature>
<feature type="domain" description="TIL" evidence="3">
    <location>
        <begin position="34"/>
        <end position="89"/>
    </location>
</feature>
<keyword evidence="5" id="KW-1185">Reference proteome</keyword>
<protein>
    <recommendedName>
        <fullName evidence="3">TIL domain-containing protein</fullName>
    </recommendedName>
</protein>
<dbReference type="EMBL" id="CANHGI010000005">
    <property type="protein sequence ID" value="CAI5453045.1"/>
    <property type="molecule type" value="Genomic_DNA"/>
</dbReference>
<evidence type="ECO:0000259" key="3">
    <source>
        <dbReference type="Pfam" id="PF01826"/>
    </source>
</evidence>
<keyword evidence="1" id="KW-0646">Protease inhibitor</keyword>